<protein>
    <submittedName>
        <fullName evidence="1">DNA/RNA polymerases superfamily protein</fullName>
    </submittedName>
</protein>
<name>A0A5B6WPU6_9ROSI</name>
<keyword evidence="2" id="KW-1185">Reference proteome</keyword>
<reference evidence="2" key="1">
    <citation type="journal article" date="2019" name="Plant Biotechnol. J.">
        <title>Genome sequencing of the Australian wild diploid species Gossypium australe highlights disease resistance and delayed gland morphogenesis.</title>
        <authorList>
            <person name="Cai Y."/>
            <person name="Cai X."/>
            <person name="Wang Q."/>
            <person name="Wang P."/>
            <person name="Zhang Y."/>
            <person name="Cai C."/>
            <person name="Xu Y."/>
            <person name="Wang K."/>
            <person name="Zhou Z."/>
            <person name="Wang C."/>
            <person name="Geng S."/>
            <person name="Li B."/>
            <person name="Dong Q."/>
            <person name="Hou Y."/>
            <person name="Wang H."/>
            <person name="Ai P."/>
            <person name="Liu Z."/>
            <person name="Yi F."/>
            <person name="Sun M."/>
            <person name="An G."/>
            <person name="Cheng J."/>
            <person name="Zhang Y."/>
            <person name="Shi Q."/>
            <person name="Xie Y."/>
            <person name="Shi X."/>
            <person name="Chang Y."/>
            <person name="Huang F."/>
            <person name="Chen Y."/>
            <person name="Hong S."/>
            <person name="Mi L."/>
            <person name="Sun Q."/>
            <person name="Zhang L."/>
            <person name="Zhou B."/>
            <person name="Peng R."/>
            <person name="Zhang X."/>
            <person name="Liu F."/>
        </authorList>
    </citation>
    <scope>NUCLEOTIDE SEQUENCE [LARGE SCALE GENOMIC DNA]</scope>
    <source>
        <strain evidence="2">cv. PA1801</strain>
    </source>
</reference>
<sequence length="83" mass="9674">MHLIVRNDTQIGKRKDIEFVVGDQVLIKVSPWKEVLRFGKKVKLSQRFIGPQYRSDPSHVISYSEVELQSDLTYFEEPVKILA</sequence>
<accession>A0A5B6WPU6</accession>
<dbReference type="OrthoDB" id="906951at2759"/>
<dbReference type="AlphaFoldDB" id="A0A5B6WPU6"/>
<dbReference type="Proteomes" id="UP000325315">
    <property type="component" value="Unassembled WGS sequence"/>
</dbReference>
<comment type="caution">
    <text evidence="1">The sequence shown here is derived from an EMBL/GenBank/DDBJ whole genome shotgun (WGS) entry which is preliminary data.</text>
</comment>
<organism evidence="1 2">
    <name type="scientific">Gossypium australe</name>
    <dbReference type="NCBI Taxonomy" id="47621"/>
    <lineage>
        <taxon>Eukaryota</taxon>
        <taxon>Viridiplantae</taxon>
        <taxon>Streptophyta</taxon>
        <taxon>Embryophyta</taxon>
        <taxon>Tracheophyta</taxon>
        <taxon>Spermatophyta</taxon>
        <taxon>Magnoliopsida</taxon>
        <taxon>eudicotyledons</taxon>
        <taxon>Gunneridae</taxon>
        <taxon>Pentapetalae</taxon>
        <taxon>rosids</taxon>
        <taxon>malvids</taxon>
        <taxon>Malvales</taxon>
        <taxon>Malvaceae</taxon>
        <taxon>Malvoideae</taxon>
        <taxon>Gossypium</taxon>
    </lineage>
</organism>
<gene>
    <name evidence="1" type="ORF">EPI10_005243</name>
</gene>
<proteinExistence type="predicted"/>
<dbReference type="PANTHER" id="PTHR46148">
    <property type="entry name" value="CHROMO DOMAIN-CONTAINING PROTEIN"/>
    <property type="match status" value="1"/>
</dbReference>
<dbReference type="EMBL" id="SMMG02000002">
    <property type="protein sequence ID" value="KAA3483045.1"/>
    <property type="molecule type" value="Genomic_DNA"/>
</dbReference>
<evidence type="ECO:0000313" key="1">
    <source>
        <dbReference type="EMBL" id="KAA3483045.1"/>
    </source>
</evidence>
<dbReference type="PANTHER" id="PTHR46148:SF44">
    <property type="entry name" value="GAG-POL POLYPROTEIN"/>
    <property type="match status" value="1"/>
</dbReference>
<evidence type="ECO:0000313" key="2">
    <source>
        <dbReference type="Proteomes" id="UP000325315"/>
    </source>
</evidence>